<accession>V4T817</accession>
<dbReference type="eggNOG" id="ENOG502ZCFV">
    <property type="taxonomic scope" value="Bacteria"/>
</dbReference>
<feature type="signal peptide" evidence="1">
    <location>
        <begin position="1"/>
        <end position="19"/>
    </location>
</feature>
<organism evidence="2 3">
    <name type="scientific">Lutibaculum baratangense AMV1</name>
    <dbReference type="NCBI Taxonomy" id="631454"/>
    <lineage>
        <taxon>Bacteria</taxon>
        <taxon>Pseudomonadati</taxon>
        <taxon>Pseudomonadota</taxon>
        <taxon>Alphaproteobacteria</taxon>
        <taxon>Hyphomicrobiales</taxon>
        <taxon>Tepidamorphaceae</taxon>
        <taxon>Lutibaculum</taxon>
    </lineage>
</organism>
<dbReference type="STRING" id="631454.N177_3880"/>
<dbReference type="Pfam" id="PF06572">
    <property type="entry name" value="DUF1131"/>
    <property type="match status" value="1"/>
</dbReference>
<dbReference type="Gene3D" id="2.60.460.10">
    <property type="entry name" value="protein yfey like domain"/>
    <property type="match status" value="1"/>
</dbReference>
<evidence type="ECO:0000256" key="1">
    <source>
        <dbReference type="SAM" id="SignalP"/>
    </source>
</evidence>
<dbReference type="InterPro" id="IPR038714">
    <property type="entry name" value="YfeY-like_sf"/>
</dbReference>
<proteinExistence type="predicted"/>
<dbReference type="OrthoDB" id="7845475at2"/>
<keyword evidence="3" id="KW-1185">Reference proteome</keyword>
<evidence type="ECO:0000313" key="2">
    <source>
        <dbReference type="EMBL" id="ESR22743.1"/>
    </source>
</evidence>
<dbReference type="RefSeq" id="WP_023433989.1">
    <property type="nucleotide sequence ID" value="NZ_AWXZ01000040.1"/>
</dbReference>
<feature type="chain" id="PRO_5004728049" description="DUF1131 domain-containing protein" evidence="1">
    <location>
        <begin position="20"/>
        <end position="193"/>
    </location>
</feature>
<dbReference type="Proteomes" id="UP000017819">
    <property type="component" value="Unassembled WGS sequence"/>
</dbReference>
<dbReference type="EMBL" id="AWXZ01000040">
    <property type="protein sequence ID" value="ESR22743.1"/>
    <property type="molecule type" value="Genomic_DNA"/>
</dbReference>
<evidence type="ECO:0008006" key="4">
    <source>
        <dbReference type="Google" id="ProtNLM"/>
    </source>
</evidence>
<protein>
    <recommendedName>
        <fullName evidence="4">DUF1131 domain-containing protein</fullName>
    </recommendedName>
</protein>
<dbReference type="InterPro" id="IPR010938">
    <property type="entry name" value="DUF1131"/>
</dbReference>
<dbReference type="AlphaFoldDB" id="V4T817"/>
<name>V4T817_9HYPH</name>
<dbReference type="PROSITE" id="PS51257">
    <property type="entry name" value="PROKAR_LIPOPROTEIN"/>
    <property type="match status" value="1"/>
</dbReference>
<reference evidence="2 3" key="1">
    <citation type="journal article" date="2014" name="Genome Announc.">
        <title>Draft Genome Sequence of Lutibaculum baratangense Strain AMV1T, Isolated from a Mud Volcano in Andamans, India.</title>
        <authorList>
            <person name="Singh A."/>
            <person name="Sreenivas A."/>
            <person name="Sathyanarayana Reddy G."/>
            <person name="Pinnaka A.K."/>
            <person name="Shivaji S."/>
        </authorList>
    </citation>
    <scope>NUCLEOTIDE SEQUENCE [LARGE SCALE GENOMIC DNA]</scope>
    <source>
        <strain evidence="2 3">AMV1</strain>
    </source>
</reference>
<sequence length="193" mass="20089">MIPRVAAFLSLGLALAGCASEGGPPSVSSATSIMPVAYAIEADSAGPITATTSYSRQALQALFPGDRIDVIQTADETGVVSALTIFEEGLQTLMVIPTSNRREIKAVHGAGLAVAGPGGERLGMTFRELGMDRGTCRLGQGPWVGMAVCRSRQAPNVSLVFDPGEWSEPNELAPAEVLAEGRLQRIVWSPPGA</sequence>
<evidence type="ECO:0000313" key="3">
    <source>
        <dbReference type="Proteomes" id="UP000017819"/>
    </source>
</evidence>
<gene>
    <name evidence="2" type="ORF">N177_3880</name>
</gene>
<comment type="caution">
    <text evidence="2">The sequence shown here is derived from an EMBL/GenBank/DDBJ whole genome shotgun (WGS) entry which is preliminary data.</text>
</comment>
<keyword evidence="1" id="KW-0732">Signal</keyword>